<dbReference type="EMBL" id="CP051169">
    <property type="protein sequence ID" value="QOK96031.1"/>
    <property type="molecule type" value="Genomic_DNA"/>
</dbReference>
<gene>
    <name evidence="3" type="ORF">HF909_06065</name>
</gene>
<proteinExistence type="predicted"/>
<protein>
    <submittedName>
        <fullName evidence="3">Uncharacterized protein</fullName>
    </submittedName>
</protein>
<feature type="region of interest" description="Disordered" evidence="1">
    <location>
        <begin position="26"/>
        <end position="81"/>
    </location>
</feature>
<feature type="compositionally biased region" description="Basic and acidic residues" evidence="1">
    <location>
        <begin position="52"/>
        <end position="66"/>
    </location>
</feature>
<dbReference type="Proteomes" id="UP000593970">
    <property type="component" value="Chromosome"/>
</dbReference>
<feature type="signal peptide" evidence="2">
    <location>
        <begin position="1"/>
        <end position="25"/>
    </location>
</feature>
<feature type="compositionally biased region" description="Polar residues" evidence="1">
    <location>
        <begin position="36"/>
        <end position="49"/>
    </location>
</feature>
<reference evidence="4" key="1">
    <citation type="submission" date="2020-04" db="EMBL/GenBank/DDBJ databases">
        <title>Ralstonia solanacearum UW576, UW763, UW773, and UW774.</title>
        <authorList>
            <person name="Steidl O."/>
            <person name="Truchon A."/>
            <person name="Allen C."/>
        </authorList>
    </citation>
    <scope>NUCLEOTIDE SEQUENCE [LARGE SCALE GENOMIC DNA]</scope>
    <source>
        <strain evidence="4">UW774</strain>
    </source>
</reference>
<accession>A0AA92QAP9</accession>
<evidence type="ECO:0000256" key="2">
    <source>
        <dbReference type="SAM" id="SignalP"/>
    </source>
</evidence>
<dbReference type="AlphaFoldDB" id="A0AA92QAP9"/>
<keyword evidence="2" id="KW-0732">Signal</keyword>
<organism evidence="3 4">
    <name type="scientific">Ralstonia solanacearum</name>
    <name type="common">Pseudomonas solanacearum</name>
    <dbReference type="NCBI Taxonomy" id="305"/>
    <lineage>
        <taxon>Bacteria</taxon>
        <taxon>Pseudomonadati</taxon>
        <taxon>Pseudomonadota</taxon>
        <taxon>Betaproteobacteria</taxon>
        <taxon>Burkholderiales</taxon>
        <taxon>Burkholderiaceae</taxon>
        <taxon>Ralstonia</taxon>
        <taxon>Ralstonia solanacearum species complex</taxon>
    </lineage>
</organism>
<sequence length="81" mass="8355">MVRARQWMAACAVGLLCTVSMAAQAKGGNAGGGSATRISSQGMANTNGPNAADRDRGRARSADRAHQHGKSTQHKHAGKLK</sequence>
<evidence type="ECO:0000313" key="4">
    <source>
        <dbReference type="Proteomes" id="UP000593970"/>
    </source>
</evidence>
<evidence type="ECO:0000313" key="3">
    <source>
        <dbReference type="EMBL" id="QOK96031.1"/>
    </source>
</evidence>
<name>A0AA92QAP9_RALSL</name>
<feature type="compositionally biased region" description="Basic residues" evidence="1">
    <location>
        <begin position="67"/>
        <end position="81"/>
    </location>
</feature>
<feature type="chain" id="PRO_5041681688" evidence="2">
    <location>
        <begin position="26"/>
        <end position="81"/>
    </location>
</feature>
<evidence type="ECO:0000256" key="1">
    <source>
        <dbReference type="SAM" id="MobiDB-lite"/>
    </source>
</evidence>